<reference evidence="1 2" key="1">
    <citation type="submission" date="2020-08" db="EMBL/GenBank/DDBJ databases">
        <title>Genomic Encyclopedia of Type Strains, Phase IV (KMG-IV): sequencing the most valuable type-strain genomes for metagenomic binning, comparative biology and taxonomic classification.</title>
        <authorList>
            <person name="Goeker M."/>
        </authorList>
    </citation>
    <scope>NUCLEOTIDE SEQUENCE [LARGE SCALE GENOMIC DNA]</scope>
    <source>
        <strain evidence="1 2">DSM 26189</strain>
    </source>
</reference>
<name>A0A7W6BRL5_9SPHN</name>
<evidence type="ECO:0000313" key="1">
    <source>
        <dbReference type="EMBL" id="MBB3926514.1"/>
    </source>
</evidence>
<dbReference type="AlphaFoldDB" id="A0A7W6BRL5"/>
<evidence type="ECO:0008006" key="3">
    <source>
        <dbReference type="Google" id="ProtNLM"/>
    </source>
</evidence>
<proteinExistence type="predicted"/>
<dbReference type="Pfam" id="PF11379">
    <property type="entry name" value="DUF3182"/>
    <property type="match status" value="1"/>
</dbReference>
<dbReference type="RefSeq" id="WP_188072027.1">
    <property type="nucleotide sequence ID" value="NZ_BSPS01000040.1"/>
</dbReference>
<gene>
    <name evidence="1" type="ORF">GGR43_002234</name>
</gene>
<protein>
    <recommendedName>
        <fullName evidence="3">Biotin carboxylase</fullName>
    </recommendedName>
</protein>
<keyword evidence="2" id="KW-1185">Reference proteome</keyword>
<dbReference type="EMBL" id="JACIDT010000007">
    <property type="protein sequence ID" value="MBB3926514.1"/>
    <property type="molecule type" value="Genomic_DNA"/>
</dbReference>
<sequence length="371" mass="38952">MEEMRSIHSVMPYSGASSAMGNSHDHATRSELGRRIARLCNAEFLEAGRNGFGGAAATGAGLFWIPNDVLTREEAAELGISRADQLFGGVVPRPFVGTKIVSHGLLADNAAAPPGWAHGLAARLADAVLRGFSVFSAADARAAGRLLLAHGPIRLKDVKGTAGKGQTVVATGAELDRAIADIPPPDLAGHGLVIEQNLEDVVTYSVGTVSLFGQTIAYWGTQRLTLDNHGEVAYGGSQLHCVRGGFAALKRQLLAPELAEAVDKAARYDRALFDAYPGLFASRRNYDVALGRDGQGRQRIGVLEQSWRAGGASGAEMLAFEAFAAQPDRAAITCATVEVYGDVDAAPPEAALYYSGVDPVVGPLSKYAVEL</sequence>
<comment type="caution">
    <text evidence="1">The sequence shown here is derived from an EMBL/GenBank/DDBJ whole genome shotgun (WGS) entry which is preliminary data.</text>
</comment>
<dbReference type="InterPro" id="IPR021519">
    <property type="entry name" value="DUF3182"/>
</dbReference>
<dbReference type="Proteomes" id="UP000571950">
    <property type="component" value="Unassembled WGS sequence"/>
</dbReference>
<organism evidence="1 2">
    <name type="scientific">Sphingobium jiangsuense</name>
    <dbReference type="NCBI Taxonomy" id="870476"/>
    <lineage>
        <taxon>Bacteria</taxon>
        <taxon>Pseudomonadati</taxon>
        <taxon>Pseudomonadota</taxon>
        <taxon>Alphaproteobacteria</taxon>
        <taxon>Sphingomonadales</taxon>
        <taxon>Sphingomonadaceae</taxon>
        <taxon>Sphingobium</taxon>
    </lineage>
</organism>
<evidence type="ECO:0000313" key="2">
    <source>
        <dbReference type="Proteomes" id="UP000571950"/>
    </source>
</evidence>
<accession>A0A7W6BRL5</accession>
<dbReference type="SUPFAM" id="SSF56059">
    <property type="entry name" value="Glutathione synthetase ATP-binding domain-like"/>
    <property type="match status" value="1"/>
</dbReference>